<dbReference type="PROSITE" id="PS51257">
    <property type="entry name" value="PROKAR_LIPOPROTEIN"/>
    <property type="match status" value="1"/>
</dbReference>
<evidence type="ECO:0000256" key="1">
    <source>
        <dbReference type="ARBA" id="ARBA00006865"/>
    </source>
</evidence>
<comment type="caution">
    <text evidence="3">The sequence shown here is derived from an EMBL/GenBank/DDBJ whole genome shotgun (WGS) entry which is preliminary data.</text>
</comment>
<dbReference type="Proteomes" id="UP001501081">
    <property type="component" value="Unassembled WGS sequence"/>
</dbReference>
<protein>
    <recommendedName>
        <fullName evidence="2">GH16 domain-containing protein</fullName>
    </recommendedName>
</protein>
<organism evidence="3 4">
    <name type="scientific">Pedobacter ginsengiterrae</name>
    <dbReference type="NCBI Taxonomy" id="871696"/>
    <lineage>
        <taxon>Bacteria</taxon>
        <taxon>Pseudomonadati</taxon>
        <taxon>Bacteroidota</taxon>
        <taxon>Sphingobacteriia</taxon>
        <taxon>Sphingobacteriales</taxon>
        <taxon>Sphingobacteriaceae</taxon>
        <taxon>Pedobacter</taxon>
    </lineage>
</organism>
<evidence type="ECO:0000259" key="2">
    <source>
        <dbReference type="PROSITE" id="PS51762"/>
    </source>
</evidence>
<feature type="domain" description="GH16" evidence="2">
    <location>
        <begin position="48"/>
        <end position="293"/>
    </location>
</feature>
<dbReference type="PANTHER" id="PTHR10963:SF55">
    <property type="entry name" value="GLYCOSIDE HYDROLASE FAMILY 16 PROTEIN"/>
    <property type="match status" value="1"/>
</dbReference>
<dbReference type="SUPFAM" id="SSF49899">
    <property type="entry name" value="Concanavalin A-like lectins/glucanases"/>
    <property type="match status" value="1"/>
</dbReference>
<reference evidence="4" key="1">
    <citation type="journal article" date="2019" name="Int. J. Syst. Evol. Microbiol.">
        <title>The Global Catalogue of Microorganisms (GCM) 10K type strain sequencing project: providing services to taxonomists for standard genome sequencing and annotation.</title>
        <authorList>
            <consortium name="The Broad Institute Genomics Platform"/>
            <consortium name="The Broad Institute Genome Sequencing Center for Infectious Disease"/>
            <person name="Wu L."/>
            <person name="Ma J."/>
        </authorList>
    </citation>
    <scope>NUCLEOTIDE SEQUENCE [LARGE SCALE GENOMIC DNA]</scope>
    <source>
        <strain evidence="4">JCM 17338</strain>
    </source>
</reference>
<dbReference type="EMBL" id="BAABAK010000015">
    <property type="protein sequence ID" value="GAA3973100.1"/>
    <property type="molecule type" value="Genomic_DNA"/>
</dbReference>
<dbReference type="InterPro" id="IPR000757">
    <property type="entry name" value="Beta-glucanase-like"/>
</dbReference>
<sequence length="293" mass="32843">MMDSVKYFKKAAFTALAITAIGLTSCSKKTPEGGPVYVPPVAVTPVDKGWVFDTTPAWSDEFTNVGAPLTSNWDYDTGGSGWGNNELEYYTNTTNNASVANGILSITAKKESMGGMNYTSSRMVTRGKLDALYGRFEIKAKLPSGRGTWPAIWMLPTERAYGDWPKSGEIDIMEHVGYDQGNVHFSTHTEAYYFKINTQKTITKKIDDASTAFHVYRVDWTPYAVRGYYDDVKVFEFANEGTGYKAWPFDKKFHLLLNVAVGGDWGGAQGIDDSIWPQKMEVDYVRYYKMIEK</sequence>
<proteinExistence type="inferred from homology"/>
<dbReference type="Pfam" id="PF00722">
    <property type="entry name" value="Glyco_hydro_16"/>
    <property type="match status" value="1"/>
</dbReference>
<comment type="similarity">
    <text evidence="1">Belongs to the glycosyl hydrolase 16 family.</text>
</comment>
<dbReference type="PANTHER" id="PTHR10963">
    <property type="entry name" value="GLYCOSYL HYDROLASE-RELATED"/>
    <property type="match status" value="1"/>
</dbReference>
<dbReference type="InterPro" id="IPR050546">
    <property type="entry name" value="Glycosyl_Hydrlase_16"/>
</dbReference>
<gene>
    <name evidence="3" type="ORF">GCM10022246_26790</name>
</gene>
<accession>A0ABP7PXJ7</accession>
<name>A0ABP7PXJ7_9SPHI</name>
<dbReference type="CDD" id="cd08023">
    <property type="entry name" value="GH16_laminarinase_like"/>
    <property type="match status" value="1"/>
</dbReference>
<dbReference type="InterPro" id="IPR013320">
    <property type="entry name" value="ConA-like_dom_sf"/>
</dbReference>
<evidence type="ECO:0000313" key="3">
    <source>
        <dbReference type="EMBL" id="GAA3973100.1"/>
    </source>
</evidence>
<evidence type="ECO:0000313" key="4">
    <source>
        <dbReference type="Proteomes" id="UP001501081"/>
    </source>
</evidence>
<dbReference type="PROSITE" id="PS51762">
    <property type="entry name" value="GH16_2"/>
    <property type="match status" value="1"/>
</dbReference>
<dbReference type="Gene3D" id="2.60.120.200">
    <property type="match status" value="1"/>
</dbReference>
<keyword evidence="4" id="KW-1185">Reference proteome</keyword>